<sequence>MNRKLNIVLFCCLIYTSYCAGQVAGDSAVTAKAREIAQRIQLKYAPDKRTDIFEIAQDVSDTVKIRTTIPAAATEFTDLLKSVQPGKLVKTQMLPGTELGSKVFGIVRLSVSNNRKNPENAAEMVTQMLLGTPIQVLEKYRGYYLVRSPDRYISWVDNDAIALMEKADLDTWQKSEKVVFTADYGYSFSKADQASLRVSDLVKGDILKLEGKEKSFYKVSYPDGRTAYIPLAEAVSYKNWIERKNPTAEQILSTAKTLIGVPYLWGGTSVKGVDCSGFTKTSYFLNGIILPRDASQQALVGEPVDIYEADTVNLDKCLKNLKAGDLLFFAGSKGKTANPKVTHTAIYMGNGEFIQSAGMVRINSMIPNSGNYADYQSRTLVSARRMLTSIGQPQVTRIDQNPFYTSAKK</sequence>
<evidence type="ECO:0000259" key="6">
    <source>
        <dbReference type="PROSITE" id="PS51935"/>
    </source>
</evidence>
<dbReference type="GO" id="GO:0008234">
    <property type="term" value="F:cysteine-type peptidase activity"/>
    <property type="evidence" value="ECO:0007669"/>
    <property type="project" value="UniProtKB-KW"/>
</dbReference>
<evidence type="ECO:0000313" key="8">
    <source>
        <dbReference type="Proteomes" id="UP000466586"/>
    </source>
</evidence>
<evidence type="ECO:0000256" key="1">
    <source>
        <dbReference type="ARBA" id="ARBA00007074"/>
    </source>
</evidence>
<dbReference type="Proteomes" id="UP000466586">
    <property type="component" value="Unassembled WGS sequence"/>
</dbReference>
<gene>
    <name evidence="7" type="ORF">GS399_11335</name>
</gene>
<dbReference type="EMBL" id="WVHT01000004">
    <property type="protein sequence ID" value="MXV51564.1"/>
    <property type="molecule type" value="Genomic_DNA"/>
</dbReference>
<feature type="domain" description="NlpC/P60" evidence="6">
    <location>
        <begin position="245"/>
        <end position="387"/>
    </location>
</feature>
<proteinExistence type="inferred from homology"/>
<organism evidence="7 8">
    <name type="scientific">Hufsiella arboris</name>
    <dbReference type="NCBI Taxonomy" id="2695275"/>
    <lineage>
        <taxon>Bacteria</taxon>
        <taxon>Pseudomonadati</taxon>
        <taxon>Bacteroidota</taxon>
        <taxon>Sphingobacteriia</taxon>
        <taxon>Sphingobacteriales</taxon>
        <taxon>Sphingobacteriaceae</taxon>
        <taxon>Hufsiella</taxon>
    </lineage>
</organism>
<dbReference type="InterPro" id="IPR038765">
    <property type="entry name" value="Papain-like_cys_pep_sf"/>
</dbReference>
<dbReference type="RefSeq" id="WP_160844728.1">
    <property type="nucleotide sequence ID" value="NZ_WVHT01000004.1"/>
</dbReference>
<keyword evidence="5" id="KW-0732">Signal</keyword>
<evidence type="ECO:0000256" key="5">
    <source>
        <dbReference type="SAM" id="SignalP"/>
    </source>
</evidence>
<keyword evidence="4" id="KW-0788">Thiol protease</keyword>
<evidence type="ECO:0000256" key="3">
    <source>
        <dbReference type="ARBA" id="ARBA00022801"/>
    </source>
</evidence>
<evidence type="ECO:0000256" key="4">
    <source>
        <dbReference type="ARBA" id="ARBA00022807"/>
    </source>
</evidence>
<keyword evidence="8" id="KW-1185">Reference proteome</keyword>
<protein>
    <recommendedName>
        <fullName evidence="6">NlpC/P60 domain-containing protein</fullName>
    </recommendedName>
</protein>
<reference evidence="7 8" key="1">
    <citation type="submission" date="2019-11" db="EMBL/GenBank/DDBJ databases">
        <title>Pedobacter sp. HMF7647 Genome sequencing and assembly.</title>
        <authorList>
            <person name="Kang H."/>
            <person name="Kim H."/>
            <person name="Joh K."/>
        </authorList>
    </citation>
    <scope>NUCLEOTIDE SEQUENCE [LARGE SCALE GENOMIC DNA]</scope>
    <source>
        <strain evidence="7 8">HMF7647</strain>
    </source>
</reference>
<dbReference type="PROSITE" id="PS51935">
    <property type="entry name" value="NLPC_P60"/>
    <property type="match status" value="1"/>
</dbReference>
<evidence type="ECO:0000256" key="2">
    <source>
        <dbReference type="ARBA" id="ARBA00022670"/>
    </source>
</evidence>
<dbReference type="Pfam" id="PF00877">
    <property type="entry name" value="NLPC_P60"/>
    <property type="match status" value="1"/>
</dbReference>
<feature type="chain" id="PRO_5029540414" description="NlpC/P60 domain-containing protein" evidence="5">
    <location>
        <begin position="21"/>
        <end position="409"/>
    </location>
</feature>
<keyword evidence="2" id="KW-0645">Protease</keyword>
<dbReference type="GO" id="GO:0006508">
    <property type="term" value="P:proteolysis"/>
    <property type="evidence" value="ECO:0007669"/>
    <property type="project" value="UniProtKB-KW"/>
</dbReference>
<dbReference type="InterPro" id="IPR051202">
    <property type="entry name" value="Peptidase_C40"/>
</dbReference>
<dbReference type="InterPro" id="IPR000064">
    <property type="entry name" value="NLP_P60_dom"/>
</dbReference>
<accession>A0A7K1YAG4</accession>
<dbReference type="PANTHER" id="PTHR47053">
    <property type="entry name" value="MUREIN DD-ENDOPEPTIDASE MEPH-RELATED"/>
    <property type="match status" value="1"/>
</dbReference>
<feature type="signal peptide" evidence="5">
    <location>
        <begin position="1"/>
        <end position="20"/>
    </location>
</feature>
<keyword evidence="3" id="KW-0378">Hydrolase</keyword>
<comment type="caution">
    <text evidence="7">The sequence shown here is derived from an EMBL/GenBank/DDBJ whole genome shotgun (WGS) entry which is preliminary data.</text>
</comment>
<dbReference type="Gene3D" id="3.90.1720.10">
    <property type="entry name" value="endopeptidase domain like (from Nostoc punctiforme)"/>
    <property type="match status" value="1"/>
</dbReference>
<evidence type="ECO:0000313" key="7">
    <source>
        <dbReference type="EMBL" id="MXV51564.1"/>
    </source>
</evidence>
<dbReference type="SUPFAM" id="SSF54001">
    <property type="entry name" value="Cysteine proteinases"/>
    <property type="match status" value="1"/>
</dbReference>
<dbReference type="AlphaFoldDB" id="A0A7K1YAG4"/>
<name>A0A7K1YAG4_9SPHI</name>
<dbReference type="InterPro" id="IPR041382">
    <property type="entry name" value="SH3_16"/>
</dbReference>
<dbReference type="PANTHER" id="PTHR47053:SF1">
    <property type="entry name" value="MUREIN DD-ENDOPEPTIDASE MEPH-RELATED"/>
    <property type="match status" value="1"/>
</dbReference>
<dbReference type="Pfam" id="PF18348">
    <property type="entry name" value="SH3_16"/>
    <property type="match status" value="1"/>
</dbReference>
<comment type="similarity">
    <text evidence="1">Belongs to the peptidase C40 family.</text>
</comment>
<dbReference type="Gene3D" id="2.30.30.40">
    <property type="entry name" value="SH3 Domains"/>
    <property type="match status" value="2"/>
</dbReference>